<sequence length="268" mass="29739">MNVLKLYSRILSKAKEEGASLVGIANVQDLKKAPSYTAAPVMPPYNGVGANKERIEGLKSGEVRWPQGAKSVIVIAYAHPKEKPELDFRYGSKGPSGNKKLIQIADNLIKWLQQEHLGVNAVNLPYHVERGGIYLKDAAVFAGLGCIGRNNLLVTPEYGPRIRLRGIAADINLPSTGPTFFDPCEYCDELCKEPCPQDSFKEQVYTSQQLGRKELPGRVGDYNRTICNIQMKIDEDKAKPQSVEGIERRVRVVKYCRVCEFSCPIGQS</sequence>
<accession>A0AAU0UIH8</accession>
<gene>
    <name evidence="1" type="ORF">MFMK1_000908</name>
</gene>
<dbReference type="PANTHER" id="PTHR42827:SF1">
    <property type="entry name" value="IRON-SULFUR CLUSTER-BINDING PROTEIN"/>
    <property type="match status" value="1"/>
</dbReference>
<evidence type="ECO:0000313" key="1">
    <source>
        <dbReference type="EMBL" id="WRO21113.1"/>
    </source>
</evidence>
<name>A0AAU0UIH8_9FIRM</name>
<dbReference type="EMBL" id="CP121694">
    <property type="protein sequence ID" value="WRO21113.1"/>
    <property type="molecule type" value="Genomic_DNA"/>
</dbReference>
<dbReference type="KEGG" id="dbc:MFMK1_000908"/>
<proteinExistence type="predicted"/>
<dbReference type="PANTHER" id="PTHR42827">
    <property type="entry name" value="IRON-SULFUR CLUSTER-BINDING PROTEIN-RELATED"/>
    <property type="match status" value="1"/>
</dbReference>
<keyword evidence="2" id="KW-1185">Reference proteome</keyword>
<protein>
    <recommendedName>
        <fullName evidence="3">Epoxyqueuosine reductase</fullName>
    </recommendedName>
</protein>
<dbReference type="AlphaFoldDB" id="A0AAU0UIH8"/>
<dbReference type="Proteomes" id="UP001329915">
    <property type="component" value="Chromosome"/>
</dbReference>
<organism evidence="1 2">
    <name type="scientific">Metallumcola ferriviriculae</name>
    <dbReference type="NCBI Taxonomy" id="3039180"/>
    <lineage>
        <taxon>Bacteria</taxon>
        <taxon>Bacillati</taxon>
        <taxon>Bacillota</taxon>
        <taxon>Clostridia</taxon>
        <taxon>Neomoorellales</taxon>
        <taxon>Desulfitibacteraceae</taxon>
        <taxon>Metallumcola</taxon>
    </lineage>
</organism>
<reference evidence="1 2" key="1">
    <citation type="submission" date="2023-04" db="EMBL/GenBank/DDBJ databases">
        <authorList>
            <person name="Hsu D."/>
        </authorList>
    </citation>
    <scope>NUCLEOTIDE SEQUENCE [LARGE SCALE GENOMIC DNA]</scope>
    <source>
        <strain evidence="1 2">MK1</strain>
    </source>
</reference>
<evidence type="ECO:0000313" key="2">
    <source>
        <dbReference type="Proteomes" id="UP001329915"/>
    </source>
</evidence>
<evidence type="ECO:0008006" key="3">
    <source>
        <dbReference type="Google" id="ProtNLM"/>
    </source>
</evidence>
<dbReference type="RefSeq" id="WP_366923970.1">
    <property type="nucleotide sequence ID" value="NZ_CP121694.1"/>
</dbReference>